<evidence type="ECO:0000256" key="1">
    <source>
        <dbReference type="ARBA" id="ARBA00004651"/>
    </source>
</evidence>
<proteinExistence type="inferred from homology"/>
<keyword evidence="2 7" id="KW-0813">Transport</keyword>
<dbReference type="Pfam" id="PF00528">
    <property type="entry name" value="BPD_transp_1"/>
    <property type="match status" value="1"/>
</dbReference>
<keyword evidence="10" id="KW-1185">Reference proteome</keyword>
<dbReference type="Gene3D" id="1.10.3720.10">
    <property type="entry name" value="MetI-like"/>
    <property type="match status" value="1"/>
</dbReference>
<feature type="transmembrane region" description="Helical" evidence="7">
    <location>
        <begin position="70"/>
        <end position="97"/>
    </location>
</feature>
<comment type="subcellular location">
    <subcellularLocation>
        <location evidence="1 7">Cell membrane</location>
        <topology evidence="1 7">Multi-pass membrane protein</topology>
    </subcellularLocation>
</comment>
<feature type="domain" description="ABC transmembrane type-1" evidence="8">
    <location>
        <begin position="71"/>
        <end position="265"/>
    </location>
</feature>
<feature type="transmembrane region" description="Helical" evidence="7">
    <location>
        <begin position="109"/>
        <end position="130"/>
    </location>
</feature>
<gene>
    <name evidence="9" type="ORF">SAMN02745158_03885</name>
</gene>
<dbReference type="InterPro" id="IPR000515">
    <property type="entry name" value="MetI-like"/>
</dbReference>
<evidence type="ECO:0000313" key="9">
    <source>
        <dbReference type="EMBL" id="SHF47568.1"/>
    </source>
</evidence>
<accession>A0A1M5BYH1</accession>
<dbReference type="RefSeq" id="WP_072854432.1">
    <property type="nucleotide sequence ID" value="NZ_FQVI01000031.1"/>
</dbReference>
<feature type="transmembrane region" description="Helical" evidence="7">
    <location>
        <begin position="12"/>
        <end position="36"/>
    </location>
</feature>
<dbReference type="SUPFAM" id="SSF161098">
    <property type="entry name" value="MetI-like"/>
    <property type="match status" value="1"/>
</dbReference>
<keyword evidence="4 7" id="KW-0812">Transmembrane</keyword>
<evidence type="ECO:0000256" key="6">
    <source>
        <dbReference type="ARBA" id="ARBA00023136"/>
    </source>
</evidence>
<dbReference type="STRING" id="1122155.SAMN02745158_03885"/>
<feature type="transmembrane region" description="Helical" evidence="7">
    <location>
        <begin position="244"/>
        <end position="265"/>
    </location>
</feature>
<comment type="similarity">
    <text evidence="7">Belongs to the binding-protein-dependent transport system permease family.</text>
</comment>
<keyword evidence="3" id="KW-1003">Cell membrane</keyword>
<dbReference type="InterPro" id="IPR035906">
    <property type="entry name" value="MetI-like_sf"/>
</dbReference>
<evidence type="ECO:0000256" key="5">
    <source>
        <dbReference type="ARBA" id="ARBA00022989"/>
    </source>
</evidence>
<organism evidence="9 10">
    <name type="scientific">Lactonifactor longoviformis DSM 17459</name>
    <dbReference type="NCBI Taxonomy" id="1122155"/>
    <lineage>
        <taxon>Bacteria</taxon>
        <taxon>Bacillati</taxon>
        <taxon>Bacillota</taxon>
        <taxon>Clostridia</taxon>
        <taxon>Eubacteriales</taxon>
        <taxon>Clostridiaceae</taxon>
        <taxon>Lactonifactor</taxon>
    </lineage>
</organism>
<reference evidence="9 10" key="1">
    <citation type="submission" date="2016-11" db="EMBL/GenBank/DDBJ databases">
        <authorList>
            <person name="Jaros S."/>
            <person name="Januszkiewicz K."/>
            <person name="Wedrychowicz H."/>
        </authorList>
    </citation>
    <scope>NUCLEOTIDE SEQUENCE [LARGE SCALE GENOMIC DNA]</scope>
    <source>
        <strain evidence="9 10">DSM 17459</strain>
    </source>
</reference>
<dbReference type="EMBL" id="FQVI01000031">
    <property type="protein sequence ID" value="SHF47568.1"/>
    <property type="molecule type" value="Genomic_DNA"/>
</dbReference>
<sequence length="280" mass="31555">MREKRISWRGMIFYIGLAALILLLLIPILWAILLSFKSNNEIVNSPLSLPQVLNFDNYQRAMDTIDFGSMYFNTLLLVIVSTFFSIAFTFMSSFAIARMSFKKRKNSENLYLFLLIGIAIPIYVLLFPIYRIDSLIGILGTRLGLILPYVAVNISFNTLLFTGFLRDLPGELEEAAIIDGCNLFKLCTRVVIPVMKPTFVTIVIFNAVYIYNEFPFASTFIQDSSLNTVSLMASMFKGQYSMDYSGIIAASLMIMLPELIFYVILQKYIIGGMTAGAVKG</sequence>
<keyword evidence="6 7" id="KW-0472">Membrane</keyword>
<evidence type="ECO:0000259" key="8">
    <source>
        <dbReference type="PROSITE" id="PS50928"/>
    </source>
</evidence>
<feature type="transmembrane region" description="Helical" evidence="7">
    <location>
        <begin position="142"/>
        <end position="165"/>
    </location>
</feature>
<dbReference type="PANTHER" id="PTHR43744">
    <property type="entry name" value="ABC TRANSPORTER PERMEASE PROTEIN MG189-RELATED-RELATED"/>
    <property type="match status" value="1"/>
</dbReference>
<evidence type="ECO:0000256" key="7">
    <source>
        <dbReference type="RuleBase" id="RU363032"/>
    </source>
</evidence>
<dbReference type="PROSITE" id="PS50928">
    <property type="entry name" value="ABC_TM1"/>
    <property type="match status" value="1"/>
</dbReference>
<name>A0A1M5BYH1_9CLOT</name>
<dbReference type="GO" id="GO:0005886">
    <property type="term" value="C:plasma membrane"/>
    <property type="evidence" value="ECO:0007669"/>
    <property type="project" value="UniProtKB-SubCell"/>
</dbReference>
<dbReference type="GO" id="GO:0055085">
    <property type="term" value="P:transmembrane transport"/>
    <property type="evidence" value="ECO:0007669"/>
    <property type="project" value="InterPro"/>
</dbReference>
<dbReference type="CDD" id="cd06261">
    <property type="entry name" value="TM_PBP2"/>
    <property type="match status" value="1"/>
</dbReference>
<evidence type="ECO:0000256" key="4">
    <source>
        <dbReference type="ARBA" id="ARBA00022692"/>
    </source>
</evidence>
<dbReference type="Proteomes" id="UP000184245">
    <property type="component" value="Unassembled WGS sequence"/>
</dbReference>
<feature type="transmembrane region" description="Helical" evidence="7">
    <location>
        <begin position="186"/>
        <end position="211"/>
    </location>
</feature>
<evidence type="ECO:0000313" key="10">
    <source>
        <dbReference type="Proteomes" id="UP000184245"/>
    </source>
</evidence>
<evidence type="ECO:0000256" key="2">
    <source>
        <dbReference type="ARBA" id="ARBA00022448"/>
    </source>
</evidence>
<evidence type="ECO:0000256" key="3">
    <source>
        <dbReference type="ARBA" id="ARBA00022475"/>
    </source>
</evidence>
<keyword evidence="5 7" id="KW-1133">Transmembrane helix</keyword>
<protein>
    <submittedName>
        <fullName evidence="9">Carbohydrate ABC transporter membrane protein 2, CUT1 family (TC 3.A.1.1.-)</fullName>
    </submittedName>
</protein>
<dbReference type="PANTHER" id="PTHR43744:SF8">
    <property type="entry name" value="SN-GLYCEROL-3-PHOSPHATE TRANSPORT SYSTEM PERMEASE PROTEIN UGPE"/>
    <property type="match status" value="1"/>
</dbReference>
<dbReference type="AlphaFoldDB" id="A0A1M5BYH1"/>